<evidence type="ECO:0000313" key="1">
    <source>
        <dbReference type="EMBL" id="QBZ59082.1"/>
    </source>
</evidence>
<organism evidence="1 2">
    <name type="scientific">Pyricularia oryzae</name>
    <name type="common">Rice blast fungus</name>
    <name type="synonym">Magnaporthe oryzae</name>
    <dbReference type="NCBI Taxonomy" id="318829"/>
    <lineage>
        <taxon>Eukaryota</taxon>
        <taxon>Fungi</taxon>
        <taxon>Dikarya</taxon>
        <taxon>Ascomycota</taxon>
        <taxon>Pezizomycotina</taxon>
        <taxon>Sordariomycetes</taxon>
        <taxon>Sordariomycetidae</taxon>
        <taxon>Magnaporthales</taxon>
        <taxon>Pyriculariaceae</taxon>
        <taxon>Pyricularia</taxon>
    </lineage>
</organism>
<reference evidence="1 2" key="1">
    <citation type="journal article" date="2019" name="Mol. Biol. Evol.">
        <title>Blast fungal genomes show frequent chromosomal changes, gene gains and losses, and effector gene turnover.</title>
        <authorList>
            <person name="Gomez Luciano L.B."/>
            <person name="Jason Tsai I."/>
            <person name="Chuma I."/>
            <person name="Tosa Y."/>
            <person name="Chen Y.H."/>
            <person name="Li J.Y."/>
            <person name="Li M.Y."/>
            <person name="Jade Lu M.Y."/>
            <person name="Nakayashiki H."/>
            <person name="Li W.H."/>
        </authorList>
    </citation>
    <scope>NUCLEOTIDE SEQUENCE [LARGE SCALE GENOMIC DNA]</scope>
    <source>
        <strain evidence="1">MZ5-1-6</strain>
    </source>
</reference>
<sequence length="104" mass="11615">MICLQGWLHSGSLPGKVYTASEIISGEWVLLSIESILSEGYSHNSYRTVVLPISYPPMVQCSSGHGRQLDKTFCVELILGCVPMNLVFIHVGPDSNRYNIIRQY</sequence>
<name>A0A4P7NBE5_PYROR</name>
<gene>
    <name evidence="1" type="ORF">PoMZ_04042</name>
</gene>
<proteinExistence type="predicted"/>
<dbReference type="EMBL" id="CP034206">
    <property type="protein sequence ID" value="QBZ59082.1"/>
    <property type="molecule type" value="Genomic_DNA"/>
</dbReference>
<dbReference type="AlphaFoldDB" id="A0A4P7NBE5"/>
<dbReference type="Proteomes" id="UP000294847">
    <property type="component" value="Chromosome 3"/>
</dbReference>
<evidence type="ECO:0000313" key="2">
    <source>
        <dbReference type="Proteomes" id="UP000294847"/>
    </source>
</evidence>
<protein>
    <submittedName>
        <fullName evidence="1">Uncharacterized protein</fullName>
    </submittedName>
</protein>
<accession>A0A4P7NBE5</accession>